<comment type="caution">
    <text evidence="7">The sequence shown here is derived from an EMBL/GenBank/DDBJ whole genome shotgun (WGS) entry which is preliminary data.</text>
</comment>
<keyword evidence="8" id="KW-1185">Reference proteome</keyword>
<dbReference type="InterPro" id="IPR005551">
    <property type="entry name" value="CitX"/>
</dbReference>
<evidence type="ECO:0000256" key="2">
    <source>
        <dbReference type="ARBA" id="ARBA00022679"/>
    </source>
</evidence>
<proteinExistence type="predicted"/>
<evidence type="ECO:0000256" key="1">
    <source>
        <dbReference type="ARBA" id="ARBA00001210"/>
    </source>
</evidence>
<name>A0A2U1DNC7_9FIRM</name>
<organism evidence="7 8">
    <name type="scientific">Ezakiella coagulans</name>
    <dbReference type="NCBI Taxonomy" id="46507"/>
    <lineage>
        <taxon>Bacteria</taxon>
        <taxon>Bacillati</taxon>
        <taxon>Bacillota</taxon>
        <taxon>Tissierellia</taxon>
        <taxon>Ezakiella</taxon>
    </lineage>
</organism>
<dbReference type="GO" id="GO:0005524">
    <property type="term" value="F:ATP binding"/>
    <property type="evidence" value="ECO:0007669"/>
    <property type="project" value="UniProtKB-KW"/>
</dbReference>
<dbReference type="RefSeq" id="WP_165803634.1">
    <property type="nucleotide sequence ID" value="NZ_QEKV01000010.1"/>
</dbReference>
<evidence type="ECO:0000256" key="4">
    <source>
        <dbReference type="ARBA" id="ARBA00022741"/>
    </source>
</evidence>
<accession>A0A2U1DNC7</accession>
<evidence type="ECO:0000256" key="5">
    <source>
        <dbReference type="ARBA" id="ARBA00022840"/>
    </source>
</evidence>
<dbReference type="EMBL" id="QEKV01000010">
    <property type="protein sequence ID" value="PVY89185.1"/>
    <property type="molecule type" value="Genomic_DNA"/>
</dbReference>
<keyword evidence="3" id="KW-0548">Nucleotidyltransferase</keyword>
<keyword evidence="2" id="KW-0808">Transferase</keyword>
<keyword evidence="4" id="KW-0547">Nucleotide-binding</keyword>
<comment type="catalytic activity">
    <reaction evidence="6">
        <text>apo-[citrate lyase ACP] + 2'-(5''-triphospho-alpha-D-ribosyl)-3'-dephospho-CoA = holo-[citrate lyase ACP] + diphosphate</text>
        <dbReference type="Rhea" id="RHEA:16333"/>
        <dbReference type="Rhea" id="RHEA-COMP:10157"/>
        <dbReference type="Rhea" id="RHEA-COMP:10158"/>
        <dbReference type="ChEBI" id="CHEBI:29999"/>
        <dbReference type="ChEBI" id="CHEBI:33019"/>
        <dbReference type="ChEBI" id="CHEBI:61378"/>
        <dbReference type="ChEBI" id="CHEBI:82683"/>
        <dbReference type="EC" id="2.7.7.61"/>
    </reaction>
</comment>
<dbReference type="Pfam" id="PF03802">
    <property type="entry name" value="CitX"/>
    <property type="match status" value="1"/>
</dbReference>
<comment type="catalytic activity">
    <reaction evidence="1">
        <text>3'-dephospho-CoA + ATP = 2'-(5''-triphospho-alpha-D-ribosyl)-3'-dephospho-CoA + adenine</text>
        <dbReference type="Rhea" id="RHEA:15117"/>
        <dbReference type="ChEBI" id="CHEBI:16708"/>
        <dbReference type="ChEBI" id="CHEBI:30616"/>
        <dbReference type="ChEBI" id="CHEBI:57328"/>
        <dbReference type="ChEBI" id="CHEBI:61378"/>
        <dbReference type="EC" id="2.4.2.52"/>
    </reaction>
</comment>
<evidence type="ECO:0000256" key="3">
    <source>
        <dbReference type="ARBA" id="ARBA00022695"/>
    </source>
</evidence>
<sequence length="397" mass="45717">MIEKIIENFAICSSFEELNLEPKPGLVTPTSKGSHKDMDYEIMKAGIESLVGYYSEAFSYGFLGESFNSLRRLGLLFEREMYKKTSGINTHLGSIFSLGILVFLVGRIKRRCLVINSENFHELIKKELESDEFRVLLKEGNFGARAEVISGYKNSFKYLDFDLTTRLFYLIQNVSDTNVIRRGGEKNAEEFKKLAAQAVSSGDLEEISKFAIEKNISPGGAADILINSIFIEKVLDFEQERRENYFKEKLSHNDEMFEKTTGRSVVVLSLVVPGIEKDMKFFREFFEREYAKLKKFLNLEAEEIIFSKFGYYGIFPICKSEKELEDLKRKTVEIEKSGLIDIDIYFEGKPISRRDIGSPERRCLICENRAKDCYVSNAHEKSELLDRAITIMRNSQI</sequence>
<evidence type="ECO:0000313" key="8">
    <source>
        <dbReference type="Proteomes" id="UP000245793"/>
    </source>
</evidence>
<evidence type="ECO:0000256" key="6">
    <source>
        <dbReference type="ARBA" id="ARBA00048574"/>
    </source>
</evidence>
<dbReference type="AlphaFoldDB" id="A0A2U1DNC7"/>
<dbReference type="Pfam" id="PF01874">
    <property type="entry name" value="CitG"/>
    <property type="match status" value="1"/>
</dbReference>
<keyword evidence="5" id="KW-0067">ATP-binding</keyword>
<reference evidence="7 8" key="1">
    <citation type="submission" date="2018-04" db="EMBL/GenBank/DDBJ databases">
        <title>Genomic Encyclopedia of Type Strains, Phase IV (KMG-IV): sequencing the most valuable type-strain genomes for metagenomic binning, comparative biology and taxonomic classification.</title>
        <authorList>
            <person name="Goeker M."/>
        </authorList>
    </citation>
    <scope>NUCLEOTIDE SEQUENCE [LARGE SCALE GENOMIC DNA]</scope>
    <source>
        <strain evidence="7 8">DSM 20705</strain>
    </source>
</reference>
<dbReference type="GO" id="GO:0050519">
    <property type="term" value="F:holo-citrate lyase synthase activity"/>
    <property type="evidence" value="ECO:0007669"/>
    <property type="project" value="UniProtKB-EC"/>
</dbReference>
<dbReference type="PANTHER" id="PTHR30201">
    <property type="entry name" value="TRIPHOSPHORIBOSYL-DEPHOSPHO-COA SYNTHASE"/>
    <property type="match status" value="1"/>
</dbReference>
<dbReference type="Gene3D" id="1.10.4200.10">
    <property type="entry name" value="Triphosphoribosyl-dephospho-CoA protein"/>
    <property type="match status" value="2"/>
</dbReference>
<dbReference type="GO" id="GO:0046917">
    <property type="term" value="F:triphosphoribosyl-dephospho-CoA synthase activity"/>
    <property type="evidence" value="ECO:0007669"/>
    <property type="project" value="UniProtKB-EC"/>
</dbReference>
<evidence type="ECO:0000313" key="7">
    <source>
        <dbReference type="EMBL" id="PVY89185.1"/>
    </source>
</evidence>
<dbReference type="PANTHER" id="PTHR30201:SF2">
    <property type="entry name" value="2-(5''-TRIPHOSPHORIBOSYL)-3'-DEPHOSPHOCOENZYME-A SYNTHASE"/>
    <property type="match status" value="1"/>
</dbReference>
<protein>
    <submittedName>
        <fullName evidence="7">Holo-ACP synthase CitX</fullName>
    </submittedName>
</protein>
<dbReference type="InterPro" id="IPR002736">
    <property type="entry name" value="CitG"/>
</dbReference>
<dbReference type="GO" id="GO:0051191">
    <property type="term" value="P:prosthetic group biosynthetic process"/>
    <property type="evidence" value="ECO:0007669"/>
    <property type="project" value="InterPro"/>
</dbReference>
<gene>
    <name evidence="7" type="ORF">C7381_11023</name>
</gene>
<dbReference type="Proteomes" id="UP000245793">
    <property type="component" value="Unassembled WGS sequence"/>
</dbReference>